<reference evidence="1 2" key="1">
    <citation type="submission" date="2018-02" db="EMBL/GenBank/DDBJ databases">
        <title>Genomic Encyclopedia of Archaeal and Bacterial Type Strains, Phase II (KMG-II): from individual species to whole genera.</title>
        <authorList>
            <person name="Goeker M."/>
        </authorList>
    </citation>
    <scope>NUCLEOTIDE SEQUENCE [LARGE SCALE GENOMIC DNA]</scope>
    <source>
        <strain evidence="1 2">YU 961-1</strain>
    </source>
</reference>
<comment type="caution">
    <text evidence="1">The sequence shown here is derived from an EMBL/GenBank/DDBJ whole genome shotgun (WGS) entry which is preliminary data.</text>
</comment>
<name>A0A2S6GDM2_9PSEU</name>
<dbReference type="GO" id="GO:0004519">
    <property type="term" value="F:endonuclease activity"/>
    <property type="evidence" value="ECO:0007669"/>
    <property type="project" value="UniProtKB-KW"/>
</dbReference>
<dbReference type="Gene3D" id="3.40.1800.10">
    <property type="entry name" value="His-Me finger endonucleases"/>
    <property type="match status" value="1"/>
</dbReference>
<keyword evidence="1" id="KW-0378">Hydrolase</keyword>
<dbReference type="AlphaFoldDB" id="A0A2S6GDM2"/>
<proteinExistence type="predicted"/>
<accession>A0A2S6GDM2</accession>
<gene>
    <name evidence="1" type="ORF">CLV40_12945</name>
</gene>
<sequence length="93" mass="10229">MDLAGSACHACGRDFGTVVDHDHFTGAVRGLLCTHCNNNIDKCPHLSACRWADYLNSPPAEHLGIRHPDATKARSWSKDRIELMGFDPFPKGP</sequence>
<keyword evidence="1" id="KW-0255">Endonuclease</keyword>
<dbReference type="InterPro" id="IPR004211">
    <property type="entry name" value="Endonuclease_7"/>
</dbReference>
<dbReference type="InterPro" id="IPR038563">
    <property type="entry name" value="Endonuclease_7_sf"/>
</dbReference>
<dbReference type="InterPro" id="IPR044925">
    <property type="entry name" value="His-Me_finger_sf"/>
</dbReference>
<protein>
    <submittedName>
        <fullName evidence="1">Recombination endonuclease VII</fullName>
    </submittedName>
</protein>
<dbReference type="Proteomes" id="UP000239203">
    <property type="component" value="Unassembled WGS sequence"/>
</dbReference>
<evidence type="ECO:0000313" key="2">
    <source>
        <dbReference type="Proteomes" id="UP000239203"/>
    </source>
</evidence>
<keyword evidence="1" id="KW-0540">Nuclease</keyword>
<evidence type="ECO:0000313" key="1">
    <source>
        <dbReference type="EMBL" id="PPK63332.1"/>
    </source>
</evidence>
<dbReference type="SUPFAM" id="SSF54060">
    <property type="entry name" value="His-Me finger endonucleases"/>
    <property type="match status" value="1"/>
</dbReference>
<keyword evidence="2" id="KW-1185">Reference proteome</keyword>
<dbReference type="Pfam" id="PF02945">
    <property type="entry name" value="Endonuclease_7"/>
    <property type="match status" value="1"/>
</dbReference>
<dbReference type="EMBL" id="PTIX01000029">
    <property type="protein sequence ID" value="PPK63332.1"/>
    <property type="molecule type" value="Genomic_DNA"/>
</dbReference>
<organism evidence="1 2">
    <name type="scientific">Actinokineospora auranticolor</name>
    <dbReference type="NCBI Taxonomy" id="155976"/>
    <lineage>
        <taxon>Bacteria</taxon>
        <taxon>Bacillati</taxon>
        <taxon>Actinomycetota</taxon>
        <taxon>Actinomycetes</taxon>
        <taxon>Pseudonocardiales</taxon>
        <taxon>Pseudonocardiaceae</taxon>
        <taxon>Actinokineospora</taxon>
    </lineage>
</organism>